<proteinExistence type="inferred from homology"/>
<keyword evidence="5" id="KW-1185">Reference proteome</keyword>
<gene>
    <name evidence="4" type="ORF">CKO28_11240</name>
</gene>
<dbReference type="SUPFAM" id="SSF109910">
    <property type="entry name" value="YgfY-like"/>
    <property type="match status" value="1"/>
</dbReference>
<dbReference type="EMBL" id="NRRL01000027">
    <property type="protein sequence ID" value="MBK1668607.1"/>
    <property type="molecule type" value="Genomic_DNA"/>
</dbReference>
<dbReference type="RefSeq" id="WP_200340924.1">
    <property type="nucleotide sequence ID" value="NZ_NRRL01000027.1"/>
</dbReference>
<organism evidence="4 5">
    <name type="scientific">Rhodovibrio sodomensis</name>
    <dbReference type="NCBI Taxonomy" id="1088"/>
    <lineage>
        <taxon>Bacteria</taxon>
        <taxon>Pseudomonadati</taxon>
        <taxon>Pseudomonadota</taxon>
        <taxon>Alphaproteobacteria</taxon>
        <taxon>Rhodospirillales</taxon>
        <taxon>Rhodovibrionaceae</taxon>
        <taxon>Rhodovibrio</taxon>
    </lineage>
</organism>
<name>A0ABS1DDS2_9PROT</name>
<comment type="similarity">
    <text evidence="1">Belongs to the SdhE FAD assembly factor family.</text>
</comment>
<comment type="caution">
    <text evidence="4">The sequence shown here is derived from an EMBL/GenBank/DDBJ whole genome shotgun (WGS) entry which is preliminary data.</text>
</comment>
<reference evidence="4 5" key="1">
    <citation type="journal article" date="2020" name="Microorganisms">
        <title>Osmotic Adaptation and Compatible Solute Biosynthesis of Phototrophic Bacteria as Revealed from Genome Analyses.</title>
        <authorList>
            <person name="Imhoff J.F."/>
            <person name="Rahn T."/>
            <person name="Kunzel S."/>
            <person name="Keller A."/>
            <person name="Neulinger S.C."/>
        </authorList>
    </citation>
    <scope>NUCLEOTIDE SEQUENCE [LARGE SCALE GENOMIC DNA]</scope>
    <source>
        <strain evidence="4 5">DSM 9895</strain>
    </source>
</reference>
<dbReference type="InterPro" id="IPR005631">
    <property type="entry name" value="SDH"/>
</dbReference>
<dbReference type="InterPro" id="IPR036714">
    <property type="entry name" value="SDH_sf"/>
</dbReference>
<dbReference type="Gene3D" id="1.10.150.250">
    <property type="entry name" value="Flavinator of succinate dehydrogenase"/>
    <property type="match status" value="1"/>
</dbReference>
<evidence type="ECO:0000256" key="3">
    <source>
        <dbReference type="ARBA" id="ARBA00023186"/>
    </source>
</evidence>
<dbReference type="PANTHER" id="PTHR12469">
    <property type="entry name" value="PROTEIN EMI5 HOMOLOG, MITOCHONDRIAL"/>
    <property type="match status" value="1"/>
</dbReference>
<dbReference type="Pfam" id="PF03937">
    <property type="entry name" value="Sdh5"/>
    <property type="match status" value="1"/>
</dbReference>
<protein>
    <recommendedName>
        <fullName evidence="2">FAD assembly factor SdhE</fullName>
    </recommendedName>
</protein>
<evidence type="ECO:0000256" key="1">
    <source>
        <dbReference type="ARBA" id="ARBA00008571"/>
    </source>
</evidence>
<sequence length="92" mass="10840">MADPTNLEVRRKRAYFNSWHRGTREMDLLIGGFAEQKLASLTPEELERYEQLLQLPDSDLYAWITGQADIPEELDSKLLRELCKYRVDLVNR</sequence>
<evidence type="ECO:0000313" key="4">
    <source>
        <dbReference type="EMBL" id="MBK1668607.1"/>
    </source>
</evidence>
<evidence type="ECO:0000313" key="5">
    <source>
        <dbReference type="Proteomes" id="UP001296873"/>
    </source>
</evidence>
<dbReference type="Proteomes" id="UP001296873">
    <property type="component" value="Unassembled WGS sequence"/>
</dbReference>
<keyword evidence="3" id="KW-0143">Chaperone</keyword>
<accession>A0ABS1DDS2</accession>
<evidence type="ECO:0000256" key="2">
    <source>
        <dbReference type="ARBA" id="ARBA00019418"/>
    </source>
</evidence>
<dbReference type="PANTHER" id="PTHR12469:SF2">
    <property type="entry name" value="SUCCINATE DEHYDROGENASE ASSEMBLY FACTOR 2, MITOCHONDRIAL"/>
    <property type="match status" value="1"/>
</dbReference>